<dbReference type="GO" id="GO:0016020">
    <property type="term" value="C:membrane"/>
    <property type="evidence" value="ECO:0007669"/>
    <property type="project" value="UniProtKB-SubCell"/>
</dbReference>
<feature type="transmembrane region" description="Helical" evidence="9">
    <location>
        <begin position="197"/>
        <end position="220"/>
    </location>
</feature>
<evidence type="ECO:0000256" key="1">
    <source>
        <dbReference type="ARBA" id="ARBA00004141"/>
    </source>
</evidence>
<evidence type="ECO:0000256" key="9">
    <source>
        <dbReference type="SAM" id="Phobius"/>
    </source>
</evidence>
<comment type="similarity">
    <text evidence="2 8">Belongs to the cytochrome c oxidase subunit 3 family.</text>
</comment>
<dbReference type="Gene3D" id="1.20.120.80">
    <property type="entry name" value="Cytochrome c oxidase, subunit III, four-helix bundle"/>
    <property type="match status" value="1"/>
</dbReference>
<evidence type="ECO:0000256" key="4">
    <source>
        <dbReference type="ARBA" id="ARBA00022692"/>
    </source>
</evidence>
<organism evidence="11">
    <name type="scientific">Pseudobiotus spinifer</name>
    <dbReference type="NCBI Taxonomy" id="1477120"/>
    <lineage>
        <taxon>Eukaryota</taxon>
        <taxon>Metazoa</taxon>
        <taxon>Ecdysozoa</taxon>
        <taxon>Tardigrada</taxon>
        <taxon>Eutardigrada</taxon>
        <taxon>Parachela</taxon>
        <taxon>Isohypsibioidea</taxon>
        <taxon>Doryphoribiidae</taxon>
        <taxon>Pseudobiotus</taxon>
    </lineage>
</organism>
<dbReference type="PROSITE" id="PS50253">
    <property type="entry name" value="COX3"/>
    <property type="match status" value="1"/>
</dbReference>
<evidence type="ECO:0000256" key="3">
    <source>
        <dbReference type="ARBA" id="ARBA00015944"/>
    </source>
</evidence>
<keyword evidence="6 9" id="KW-1133">Transmembrane helix</keyword>
<dbReference type="GO" id="GO:0004129">
    <property type="term" value="F:cytochrome-c oxidase activity"/>
    <property type="evidence" value="ECO:0007669"/>
    <property type="project" value="InterPro"/>
</dbReference>
<keyword evidence="7 9" id="KW-0472">Membrane</keyword>
<evidence type="ECO:0000256" key="5">
    <source>
        <dbReference type="ARBA" id="ARBA00022967"/>
    </source>
</evidence>
<evidence type="ECO:0000259" key="10">
    <source>
        <dbReference type="PROSITE" id="PS50253"/>
    </source>
</evidence>
<evidence type="ECO:0000256" key="8">
    <source>
        <dbReference type="RuleBase" id="RU003375"/>
    </source>
</evidence>
<dbReference type="InterPro" id="IPR013833">
    <property type="entry name" value="Cyt_c_oxidase_su3_a-hlx"/>
</dbReference>
<feature type="transmembrane region" description="Helical" evidence="9">
    <location>
        <begin position="240"/>
        <end position="260"/>
    </location>
</feature>
<dbReference type="InterPro" id="IPR000298">
    <property type="entry name" value="Cyt_c_oxidase-like_su3"/>
</dbReference>
<dbReference type="CDD" id="cd01665">
    <property type="entry name" value="Cyt_c_Oxidase_III"/>
    <property type="match status" value="1"/>
</dbReference>
<dbReference type="GO" id="GO:0005739">
    <property type="term" value="C:mitochondrion"/>
    <property type="evidence" value="ECO:0007669"/>
    <property type="project" value="TreeGrafter"/>
</dbReference>
<geneLocation type="mitochondrion" evidence="11"/>
<keyword evidence="8 11" id="KW-0496">Mitochondrion</keyword>
<comment type="function">
    <text evidence="8">Component of the cytochrome c oxidase, the last enzyme in the mitochondrial electron transport chain which drives oxidative phosphorylation. The respiratory chain contains 3 multisubunit complexes succinate dehydrogenase (complex II, CII), ubiquinol-cytochrome c oxidoreductase (cytochrome b-c1 complex, complex III, CIII) and cytochrome c oxidase (complex IV, CIV), that cooperate to transfer electrons derived from NADH and succinate to molecular oxygen, creating an electrochemical gradient over the inner membrane that drives transmembrane transport and the ATP synthase. Cytochrome c oxidase is the component of the respiratory chain that catalyzes the reduction of oxygen to water. Electrons originating from reduced cytochrome c in the intermembrane space (IMS) are transferred via the dinuclear copper A center (CU(A)) of subunit 2 and heme A of subunit 1 to the active site in subunit 1, a binuclear center (BNC) formed by heme A3 and copper B (CU(B)). The BNC reduces molecular oxygen to 2 water molecules using 4 electrons from cytochrome c in the IMS and 4 protons from the mitochondrial matrix.</text>
</comment>
<dbReference type="InterPro" id="IPR035973">
    <property type="entry name" value="Cyt_c_oxidase_su3-like_sf"/>
</dbReference>
<reference evidence="11" key="1">
    <citation type="submission" date="2013-12" db="EMBL/GenBank/DDBJ databases">
        <authorList>
            <person name="Schubert J."/>
        </authorList>
    </citation>
    <scope>NUCLEOTIDE SEQUENCE</scope>
</reference>
<evidence type="ECO:0000256" key="7">
    <source>
        <dbReference type="ARBA" id="ARBA00023136"/>
    </source>
</evidence>
<feature type="transmembrane region" description="Helical" evidence="9">
    <location>
        <begin position="79"/>
        <end position="102"/>
    </location>
</feature>
<comment type="subcellular location">
    <subcellularLocation>
        <location evidence="1">Membrane</location>
        <topology evidence="1">Multi-pass membrane protein</topology>
    </subcellularLocation>
</comment>
<sequence length="261" mass="30372">MLNQYHPFHIISPSPWPLLSGLLSLNLMGGFILMMSKKYILPISISLPLLILATSAWWRDVARESSFQGYHDQKVMNGLRMGMILFIVSEVLFFVSFFWMFFHSSLAPNMEMGNIWPPMGISAMNPFQIPLLNTIILLSSGVSVTWSHHALLWGNNQEMKKSLKFTIFLGIYFTLLQGWEYWDASFSFSDSVFGSSFFLATGFHGLRVLVGTLFLGISFLRFKMNIFSKMHHLGFEMSIWYWHFVDVVWLFLYSFLCWWAY</sequence>
<feature type="transmembrane region" description="Helical" evidence="9">
    <location>
        <begin position="16"/>
        <end position="33"/>
    </location>
</feature>
<feature type="transmembrane region" description="Helical" evidence="9">
    <location>
        <begin position="131"/>
        <end position="153"/>
    </location>
</feature>
<dbReference type="Gene3D" id="1.10.287.70">
    <property type="match status" value="1"/>
</dbReference>
<protein>
    <recommendedName>
        <fullName evidence="3 8">Cytochrome c oxidase subunit 3</fullName>
    </recommendedName>
</protein>
<dbReference type="GO" id="GO:0006123">
    <property type="term" value="P:mitochondrial electron transport, cytochrome c to oxygen"/>
    <property type="evidence" value="ECO:0007669"/>
    <property type="project" value="TreeGrafter"/>
</dbReference>
<gene>
    <name evidence="11" type="primary">COX3</name>
</gene>
<evidence type="ECO:0000313" key="11">
    <source>
        <dbReference type="EMBL" id="AHZ34688.1"/>
    </source>
</evidence>
<keyword evidence="5" id="KW-1278">Translocase</keyword>
<dbReference type="Pfam" id="PF00510">
    <property type="entry name" value="COX3"/>
    <property type="match status" value="1"/>
</dbReference>
<proteinExistence type="inferred from homology"/>
<evidence type="ECO:0000256" key="2">
    <source>
        <dbReference type="ARBA" id="ARBA00010581"/>
    </source>
</evidence>
<feature type="transmembrane region" description="Helical" evidence="9">
    <location>
        <begin position="39"/>
        <end position="58"/>
    </location>
</feature>
<dbReference type="PANTHER" id="PTHR11403:SF7">
    <property type="entry name" value="CYTOCHROME C OXIDASE SUBUNIT 3"/>
    <property type="match status" value="1"/>
</dbReference>
<dbReference type="SUPFAM" id="SSF81452">
    <property type="entry name" value="Cytochrome c oxidase subunit III-like"/>
    <property type="match status" value="1"/>
</dbReference>
<dbReference type="FunFam" id="1.20.120.80:FF:000002">
    <property type="entry name" value="Cytochrome c oxidase subunit 3"/>
    <property type="match status" value="1"/>
</dbReference>
<dbReference type="EMBL" id="KF938944">
    <property type="protein sequence ID" value="AHZ34688.1"/>
    <property type="molecule type" value="Genomic_DNA"/>
</dbReference>
<dbReference type="AlphaFoldDB" id="A0A0K0KA07"/>
<dbReference type="InterPro" id="IPR024791">
    <property type="entry name" value="Cyt_c/ubiquinol_Oxase_su3"/>
</dbReference>
<name>A0A0K0KA07_9BILA</name>
<dbReference type="InterPro" id="IPR033945">
    <property type="entry name" value="Cyt_c_oxase_su3_dom"/>
</dbReference>
<dbReference type="PANTHER" id="PTHR11403">
    <property type="entry name" value="CYTOCHROME C OXIDASE SUBUNIT III"/>
    <property type="match status" value="1"/>
</dbReference>
<evidence type="ECO:0000256" key="6">
    <source>
        <dbReference type="ARBA" id="ARBA00022989"/>
    </source>
</evidence>
<feature type="domain" description="Heme-copper oxidase subunit III family profile" evidence="10">
    <location>
        <begin position="4"/>
        <end position="261"/>
    </location>
</feature>
<keyword evidence="4 8" id="KW-0812">Transmembrane</keyword>
<accession>A0A0K0KA07</accession>
<feature type="transmembrane region" description="Helical" evidence="9">
    <location>
        <begin position="165"/>
        <end position="182"/>
    </location>
</feature>